<comment type="subcellular location">
    <subcellularLocation>
        <location evidence="2">Nucleus</location>
    </subcellularLocation>
</comment>
<dbReference type="EMBL" id="CH991547">
    <property type="protein sequence ID" value="EDQ90651.1"/>
    <property type="molecule type" value="Genomic_DNA"/>
</dbReference>
<name>A9UVU7_MONBE</name>
<keyword evidence="1 2" id="KW-0238">DNA-binding</keyword>
<dbReference type="InterPro" id="IPR036388">
    <property type="entry name" value="WH-like_DNA-bd_sf"/>
</dbReference>
<proteinExistence type="predicted"/>
<evidence type="ECO:0000259" key="4">
    <source>
        <dbReference type="PROSITE" id="PS50039"/>
    </source>
</evidence>
<dbReference type="InterPro" id="IPR036390">
    <property type="entry name" value="WH_DNA-bd_sf"/>
</dbReference>
<keyword evidence="6" id="KW-1185">Reference proteome</keyword>
<sequence length="633" mass="67401">MLSYATCICLALEANGGSMRALSIRQIYAFFESHEAAIPMVQKPNWRTSVRHTLSGHQCFYQLTQGMQRLWCFDEDKLPRPTRATLLKFRMLLRSRPEGAAEPNLLEAFLCNIRDHGPPSLSKVELDSMAPDAEGEERTSGLLRPPSFSRYAPRSVSSHRSTRSPSPSPRMIKSRSAVNFWTENQKPMPRSHSDIQGLGAMRSVKREAVSDPVAASPDNQSWMGMPTADSPLMDTEVSVLGAADNLRRRHRAPPQHQQAGQHHTPHASHGSTGSHGSSDLDSVNGMQHGTMQHGGMQHGGMQHGNLNGMQGGLGGMMGMNGPNDMNGMAGLNGLNGLNGMHGMHGLNGLGNMSGVHGMMRSVGSMGSLSSLNAMSTGNHGMASAMASHSSASRLDMNGAGNAGASSNFLGMPNGHGASAVSPPAQNMPLNLQSLNLNSGSGPATQGAPAQFPLDAVALAQANINAMNLPEHEKQQLLQAVHDRLIQQLHQALAHKHAEAPFNGMGGMTAEQVARQTASLQAARFPEQAAFNPPSSQPPMDTAHKLEASGPAVSSAAIPTVSEHSASDFDAVSLPSFPNALADMETLDAIESLLRRDDDGLKDCARSLDGPVPRDSFDFSQLLESCDLMDLIES</sequence>
<feature type="compositionally biased region" description="Low complexity" evidence="3">
    <location>
        <begin position="153"/>
        <end position="165"/>
    </location>
</feature>
<evidence type="ECO:0000256" key="2">
    <source>
        <dbReference type="PROSITE-ProRule" id="PRU00089"/>
    </source>
</evidence>
<feature type="region of interest" description="Disordered" evidence="3">
    <location>
        <begin position="130"/>
        <end position="174"/>
    </location>
</feature>
<dbReference type="Proteomes" id="UP000001357">
    <property type="component" value="Unassembled WGS sequence"/>
</dbReference>
<dbReference type="SMART" id="SM00339">
    <property type="entry name" value="FH"/>
    <property type="match status" value="1"/>
</dbReference>
<dbReference type="RefSeq" id="XP_001744702.1">
    <property type="nucleotide sequence ID" value="XM_001744650.1"/>
</dbReference>
<feature type="compositionally biased region" description="Low complexity" evidence="3">
    <location>
        <begin position="254"/>
        <end position="277"/>
    </location>
</feature>
<reference evidence="5 6" key="1">
    <citation type="journal article" date="2008" name="Nature">
        <title>The genome of the choanoflagellate Monosiga brevicollis and the origin of metazoans.</title>
        <authorList>
            <consortium name="JGI Sequencing"/>
            <person name="King N."/>
            <person name="Westbrook M.J."/>
            <person name="Young S.L."/>
            <person name="Kuo A."/>
            <person name="Abedin M."/>
            <person name="Chapman J."/>
            <person name="Fairclough S."/>
            <person name="Hellsten U."/>
            <person name="Isogai Y."/>
            <person name="Letunic I."/>
            <person name="Marr M."/>
            <person name="Pincus D."/>
            <person name="Putnam N."/>
            <person name="Rokas A."/>
            <person name="Wright K.J."/>
            <person name="Zuzow R."/>
            <person name="Dirks W."/>
            <person name="Good M."/>
            <person name="Goodstein D."/>
            <person name="Lemons D."/>
            <person name="Li W."/>
            <person name="Lyons J.B."/>
            <person name="Morris A."/>
            <person name="Nichols S."/>
            <person name="Richter D.J."/>
            <person name="Salamov A."/>
            <person name="Bork P."/>
            <person name="Lim W.A."/>
            <person name="Manning G."/>
            <person name="Miller W.T."/>
            <person name="McGinnis W."/>
            <person name="Shapiro H."/>
            <person name="Tjian R."/>
            <person name="Grigoriev I.V."/>
            <person name="Rokhsar D."/>
        </authorList>
    </citation>
    <scope>NUCLEOTIDE SEQUENCE [LARGE SCALE GENOMIC DNA]</scope>
    <source>
        <strain evidence="6">MX1 / ATCC 50154</strain>
    </source>
</reference>
<feature type="region of interest" description="Disordered" evidence="3">
    <location>
        <begin position="528"/>
        <end position="555"/>
    </location>
</feature>
<dbReference type="GeneID" id="5889928"/>
<dbReference type="SUPFAM" id="SSF46785">
    <property type="entry name" value="Winged helix' DNA-binding domain"/>
    <property type="match status" value="1"/>
</dbReference>
<feature type="domain" description="Fork-head" evidence="4">
    <location>
        <begin position="1"/>
        <end position="97"/>
    </location>
</feature>
<evidence type="ECO:0000313" key="5">
    <source>
        <dbReference type="EMBL" id="EDQ90651.1"/>
    </source>
</evidence>
<dbReference type="GO" id="GO:0005634">
    <property type="term" value="C:nucleus"/>
    <property type="evidence" value="ECO:0007669"/>
    <property type="project" value="UniProtKB-SubCell"/>
</dbReference>
<keyword evidence="2" id="KW-0539">Nucleus</keyword>
<feature type="region of interest" description="Disordered" evidence="3">
    <location>
        <begin position="248"/>
        <end position="295"/>
    </location>
</feature>
<dbReference type="Gene3D" id="1.10.10.10">
    <property type="entry name" value="Winged helix-like DNA-binding domain superfamily/Winged helix DNA-binding domain"/>
    <property type="match status" value="1"/>
</dbReference>
<evidence type="ECO:0000313" key="6">
    <source>
        <dbReference type="Proteomes" id="UP000001357"/>
    </source>
</evidence>
<evidence type="ECO:0000256" key="1">
    <source>
        <dbReference type="ARBA" id="ARBA00023125"/>
    </source>
</evidence>
<evidence type="ECO:0000256" key="3">
    <source>
        <dbReference type="SAM" id="MobiDB-lite"/>
    </source>
</evidence>
<feature type="compositionally biased region" description="Low complexity" evidence="3">
    <location>
        <begin position="285"/>
        <end position="295"/>
    </location>
</feature>
<protein>
    <recommendedName>
        <fullName evidence="4">Fork-head domain-containing protein</fullName>
    </recommendedName>
</protein>
<dbReference type="InParanoid" id="A9UVU7"/>
<feature type="DNA-binding region" description="Fork-head" evidence="2">
    <location>
        <begin position="1"/>
        <end position="97"/>
    </location>
</feature>
<dbReference type="PROSITE" id="PS50039">
    <property type="entry name" value="FORK_HEAD_3"/>
    <property type="match status" value="1"/>
</dbReference>
<dbReference type="InterPro" id="IPR001766">
    <property type="entry name" value="Fork_head_dom"/>
</dbReference>
<organism evidence="5 6">
    <name type="scientific">Monosiga brevicollis</name>
    <name type="common">Choanoflagellate</name>
    <dbReference type="NCBI Taxonomy" id="81824"/>
    <lineage>
        <taxon>Eukaryota</taxon>
        <taxon>Choanoflagellata</taxon>
        <taxon>Craspedida</taxon>
        <taxon>Salpingoecidae</taxon>
        <taxon>Monosiga</taxon>
    </lineage>
</organism>
<dbReference type="GO" id="GO:0003700">
    <property type="term" value="F:DNA-binding transcription factor activity"/>
    <property type="evidence" value="ECO:0007669"/>
    <property type="project" value="InterPro"/>
</dbReference>
<dbReference type="KEGG" id="mbr:MONBRDRAFT_24248"/>
<gene>
    <name evidence="5" type="ORF">MONBRDRAFT_24248</name>
</gene>
<dbReference type="AlphaFoldDB" id="A9UVU7"/>
<dbReference type="GO" id="GO:0043565">
    <property type="term" value="F:sequence-specific DNA binding"/>
    <property type="evidence" value="ECO:0007669"/>
    <property type="project" value="InterPro"/>
</dbReference>
<dbReference type="Pfam" id="PF00250">
    <property type="entry name" value="Forkhead"/>
    <property type="match status" value="1"/>
</dbReference>
<accession>A9UVU7</accession>